<feature type="transmembrane region" description="Helical" evidence="1">
    <location>
        <begin position="108"/>
        <end position="133"/>
    </location>
</feature>
<evidence type="ECO:0000256" key="1">
    <source>
        <dbReference type="SAM" id="Phobius"/>
    </source>
</evidence>
<dbReference type="Proteomes" id="UP000699462">
    <property type="component" value="Unassembled WGS sequence"/>
</dbReference>
<feature type="transmembrane region" description="Helical" evidence="1">
    <location>
        <begin position="27"/>
        <end position="49"/>
    </location>
</feature>
<accession>A0A8T0D9Y2</accession>
<organism evidence="2 3">
    <name type="scientific">Paragonimus westermani</name>
    <dbReference type="NCBI Taxonomy" id="34504"/>
    <lineage>
        <taxon>Eukaryota</taxon>
        <taxon>Metazoa</taxon>
        <taxon>Spiralia</taxon>
        <taxon>Lophotrochozoa</taxon>
        <taxon>Platyhelminthes</taxon>
        <taxon>Trematoda</taxon>
        <taxon>Digenea</taxon>
        <taxon>Plagiorchiida</taxon>
        <taxon>Troglotremata</taxon>
        <taxon>Troglotrematidae</taxon>
        <taxon>Paragonimus</taxon>
    </lineage>
</organism>
<comment type="caution">
    <text evidence="2">The sequence shown here is derived from an EMBL/GenBank/DDBJ whole genome shotgun (WGS) entry which is preliminary data.</text>
</comment>
<keyword evidence="3" id="KW-1185">Reference proteome</keyword>
<evidence type="ECO:0000313" key="3">
    <source>
        <dbReference type="Proteomes" id="UP000699462"/>
    </source>
</evidence>
<reference evidence="2 3" key="1">
    <citation type="submission" date="2019-07" db="EMBL/GenBank/DDBJ databases">
        <title>Annotation for the trematode Paragonimus westermani.</title>
        <authorList>
            <person name="Choi Y.-J."/>
        </authorList>
    </citation>
    <scope>NUCLEOTIDE SEQUENCE [LARGE SCALE GENOMIC DNA]</scope>
    <source>
        <strain evidence="2">180907_Pwestermani</strain>
    </source>
</reference>
<name>A0A8T0D9Y2_9TREM</name>
<dbReference type="AlphaFoldDB" id="A0A8T0D9Y2"/>
<dbReference type="EMBL" id="JTDF01011667">
    <property type="protein sequence ID" value="KAF8563511.1"/>
    <property type="molecule type" value="Genomic_DNA"/>
</dbReference>
<sequence length="245" mass="27981">MLLGIGLNVALLVGLKTIKLHSRLTPWLLRSQVVFDGIACALTILILWVQKIPTYDEVSRAIVCYLWDSQSPFWIAIALSTCNLMRITFDHLLATVYCVTYRIYQAHYIVVCCIATFIYTALVALPVSLIVYYTNGTCQKGIRPEYVVAFNTAKIHQDLWAAAYNTLPLIFLIAVQFRVVWHIKAYFRLRRKFTAPIAELPSTTTNKCNYGSLKDQGVAQFPICHQIPHQWNLLFDYLHDSGTFI</sequence>
<evidence type="ECO:0008006" key="4">
    <source>
        <dbReference type="Google" id="ProtNLM"/>
    </source>
</evidence>
<dbReference type="PANTHER" id="PTHR45698:SF1">
    <property type="entry name" value="TRACE AMINE-ASSOCIATED RECEPTOR 13C-LIKE"/>
    <property type="match status" value="1"/>
</dbReference>
<keyword evidence="1" id="KW-0812">Transmembrane</keyword>
<evidence type="ECO:0000313" key="2">
    <source>
        <dbReference type="EMBL" id="KAF8563511.1"/>
    </source>
</evidence>
<dbReference type="Gene3D" id="1.20.1070.10">
    <property type="entry name" value="Rhodopsin 7-helix transmembrane proteins"/>
    <property type="match status" value="1"/>
</dbReference>
<dbReference type="OrthoDB" id="6248140at2759"/>
<proteinExistence type="predicted"/>
<dbReference type="PANTHER" id="PTHR45698">
    <property type="entry name" value="TRACE AMINE-ASSOCIATED RECEPTOR 19N-RELATED"/>
    <property type="match status" value="1"/>
</dbReference>
<keyword evidence="1" id="KW-1133">Transmembrane helix</keyword>
<keyword evidence="1" id="KW-0472">Membrane</keyword>
<feature type="transmembrane region" description="Helical" evidence="1">
    <location>
        <begin position="159"/>
        <end position="181"/>
    </location>
</feature>
<protein>
    <recommendedName>
        <fullName evidence="4">G-protein coupled receptors family 1 profile domain-containing protein</fullName>
    </recommendedName>
</protein>
<gene>
    <name evidence="2" type="ORF">P879_09847</name>
</gene>